<name>A1A1S3_BIFAA</name>
<dbReference type="HOGENOM" id="CLU_405812_0_0_11"/>
<sequence>MPFSYAKAREVERRPCAGIIRYTFIRLKRSLPLSHNGPRVRKRYYMVRRVSRLVFHMSAKSLVKWKNGFRVFPKVLGLRKNTEPIDMRESRCRLCQDRRRVGYRDQRFEQAHRVERQFLVLRGAAGAGVGRNAHGHAVIGRGEHGGEHAAVGGHAADRDFLGSADRVDQLLSPFAECGAVHHLMAFGEGGGLVGQVVHRVVRRYQELRPVLEVVDPGVLWRNRRDVARVDHAVAERLGQFCERFVGVVVGSVGAGPSGPFAFGEYFLTVDDDQPLIFSDHRMFLPVRSRRSSLGFDGIRRFGCRQVGLLLGDVSTLERQRAEQADKQRHDHAEVGGCPAAVLAADQEEEVALPGQPVRGGVDHEAPYGVDTPQEMKSAPWLEGTLFIDMTTKRIVWAEESEGCYLPRLINALIELTWPGWTAIWSPEDTRGTLRATGADTDIIYTDHSFKDLGDFDAASDMAPWTISNETDAFSCTTENNKTITWGNYIDLENIALLGPNKMHTLVNKVIQGCNEGKPWQWNLQTHNKQPEKGIHIDYINKTIKWWSIYEDDWAINPFNALWPGWTLHSKGDNYEWHENITGYKMRDWKQNVAQCKNSLTQTIKQGIRTNPIERLTGALAKQGVDMRIRPATFQFVPSRMEQPPERIFAYLDRLESDEPLSPARFINRDGEIIPACQ</sequence>
<accession>A1A1S3</accession>
<gene>
    <name evidence="1" type="ordered locus">BAD_0875</name>
</gene>
<proteinExistence type="predicted"/>
<protein>
    <submittedName>
        <fullName evidence="1">CBS domain protein</fullName>
    </submittedName>
</protein>
<organism evidence="1 2">
    <name type="scientific">Bifidobacterium adolescentis (strain ATCC 15703 / DSM 20083 / NCTC 11814 / E194a)</name>
    <dbReference type="NCBI Taxonomy" id="367928"/>
    <lineage>
        <taxon>Bacteria</taxon>
        <taxon>Bacillati</taxon>
        <taxon>Actinomycetota</taxon>
        <taxon>Actinomycetes</taxon>
        <taxon>Bifidobacteriales</taxon>
        <taxon>Bifidobacteriaceae</taxon>
        <taxon>Bifidobacterium</taxon>
    </lineage>
</organism>
<evidence type="ECO:0000313" key="1">
    <source>
        <dbReference type="EMBL" id="BAF39656.1"/>
    </source>
</evidence>
<dbReference type="AlphaFoldDB" id="A1A1S3"/>
<dbReference type="KEGG" id="bad:BAD_0875"/>
<reference evidence="1 2" key="1">
    <citation type="submission" date="2006-12" db="EMBL/GenBank/DDBJ databases">
        <title>Bifidobacterium adolescentis complete genome sequence.</title>
        <authorList>
            <person name="Suzuki T."/>
            <person name="Tsuda Y."/>
            <person name="Kanou N."/>
            <person name="Inoue T."/>
            <person name="Kumazaki K."/>
            <person name="Nagano S."/>
            <person name="Hirai S."/>
            <person name="Tanaka K."/>
            <person name="Watanabe K."/>
        </authorList>
    </citation>
    <scope>NUCLEOTIDE SEQUENCE [LARGE SCALE GENOMIC DNA]</scope>
    <source>
        <strain evidence="2">ATCC 15703 / DSM 20083 / NCTC 11814 / E194a</strain>
    </source>
</reference>
<evidence type="ECO:0000313" key="2">
    <source>
        <dbReference type="Proteomes" id="UP000008702"/>
    </source>
</evidence>
<dbReference type="Proteomes" id="UP000008702">
    <property type="component" value="Chromosome"/>
</dbReference>
<keyword evidence="2" id="KW-1185">Reference proteome</keyword>
<dbReference type="EMBL" id="AP009256">
    <property type="protein sequence ID" value="BAF39656.1"/>
    <property type="molecule type" value="Genomic_DNA"/>
</dbReference>